<accession>A0A8E2F0H6</accession>
<evidence type="ECO:0000313" key="2">
    <source>
        <dbReference type="EMBL" id="OCL08317.1"/>
    </source>
</evidence>
<evidence type="ECO:0000313" key="3">
    <source>
        <dbReference type="Proteomes" id="UP000250140"/>
    </source>
</evidence>
<dbReference type="Pfam" id="PF13472">
    <property type="entry name" value="Lipase_GDSL_2"/>
    <property type="match status" value="1"/>
</dbReference>
<dbReference type="OrthoDB" id="505607at2759"/>
<dbReference type="Proteomes" id="UP000250140">
    <property type="component" value="Unassembled WGS sequence"/>
</dbReference>
<proteinExistence type="predicted"/>
<dbReference type="InterPro" id="IPR013830">
    <property type="entry name" value="SGNH_hydro"/>
</dbReference>
<dbReference type="GO" id="GO:0016787">
    <property type="term" value="F:hydrolase activity"/>
    <property type="evidence" value="ECO:0007669"/>
    <property type="project" value="UniProtKB-KW"/>
</dbReference>
<name>A0A8E2F0H6_9PEZI</name>
<keyword evidence="2" id="KW-0378">Hydrolase</keyword>
<dbReference type="SUPFAM" id="SSF52266">
    <property type="entry name" value="SGNH hydrolase"/>
    <property type="match status" value="1"/>
</dbReference>
<reference evidence="2 3" key="1">
    <citation type="journal article" date="2016" name="Nat. Commun.">
        <title>Ectomycorrhizal ecology is imprinted in the genome of the dominant symbiotic fungus Cenococcum geophilum.</title>
        <authorList>
            <consortium name="DOE Joint Genome Institute"/>
            <person name="Peter M."/>
            <person name="Kohler A."/>
            <person name="Ohm R.A."/>
            <person name="Kuo A."/>
            <person name="Krutzmann J."/>
            <person name="Morin E."/>
            <person name="Arend M."/>
            <person name="Barry K.W."/>
            <person name="Binder M."/>
            <person name="Choi C."/>
            <person name="Clum A."/>
            <person name="Copeland A."/>
            <person name="Grisel N."/>
            <person name="Haridas S."/>
            <person name="Kipfer T."/>
            <person name="LaButti K."/>
            <person name="Lindquist E."/>
            <person name="Lipzen A."/>
            <person name="Maire R."/>
            <person name="Meier B."/>
            <person name="Mihaltcheva S."/>
            <person name="Molinier V."/>
            <person name="Murat C."/>
            <person name="Poggeler S."/>
            <person name="Quandt C.A."/>
            <person name="Sperisen C."/>
            <person name="Tritt A."/>
            <person name="Tisserant E."/>
            <person name="Crous P.W."/>
            <person name="Henrissat B."/>
            <person name="Nehls U."/>
            <person name="Egli S."/>
            <person name="Spatafora J.W."/>
            <person name="Grigoriev I.V."/>
            <person name="Martin F.M."/>
        </authorList>
    </citation>
    <scope>NUCLEOTIDE SEQUENCE [LARGE SCALE GENOMIC DNA]</scope>
    <source>
        <strain evidence="2 3">CBS 207.34</strain>
    </source>
</reference>
<dbReference type="Gene3D" id="3.40.50.1110">
    <property type="entry name" value="SGNH hydrolase"/>
    <property type="match status" value="1"/>
</dbReference>
<sequence length="249" mass="27309">MPSLSRAASLQAYRALSGLDFLKLLCGAGKYKQRSEQTHDQVHGPLLADSPPGEVGCLLLGDSMFERFKTTGKHTKLGQVGFPKLLNAGVGGDKTSNVLYRLGAKELYAGLKQRGIKLSILHMGSNDLTPKRGLTAEILDEYGLALETLRRVSPEVVILVTGIFQRKDVGQGLVDQSNLDLQQLVEDFNNLDQTAKVHYIPPDSDVTLDKLVDHAHLNEEAYEIFARTLLRKVDELGLMSQLQADGIDT</sequence>
<gene>
    <name evidence="2" type="ORF">AOQ84DRAFT_340556</name>
</gene>
<protein>
    <submittedName>
        <fullName evidence="2">SGNH hydrolase</fullName>
    </submittedName>
</protein>
<keyword evidence="3" id="KW-1185">Reference proteome</keyword>
<feature type="domain" description="SGNH hydrolase-type esterase" evidence="1">
    <location>
        <begin position="60"/>
        <end position="224"/>
    </location>
</feature>
<evidence type="ECO:0000259" key="1">
    <source>
        <dbReference type="Pfam" id="PF13472"/>
    </source>
</evidence>
<organism evidence="2 3">
    <name type="scientific">Glonium stellatum</name>
    <dbReference type="NCBI Taxonomy" id="574774"/>
    <lineage>
        <taxon>Eukaryota</taxon>
        <taxon>Fungi</taxon>
        <taxon>Dikarya</taxon>
        <taxon>Ascomycota</taxon>
        <taxon>Pezizomycotina</taxon>
        <taxon>Dothideomycetes</taxon>
        <taxon>Pleosporomycetidae</taxon>
        <taxon>Gloniales</taxon>
        <taxon>Gloniaceae</taxon>
        <taxon>Glonium</taxon>
    </lineage>
</organism>
<dbReference type="EMBL" id="KV749677">
    <property type="protein sequence ID" value="OCL08317.1"/>
    <property type="molecule type" value="Genomic_DNA"/>
</dbReference>
<dbReference type="InterPro" id="IPR036514">
    <property type="entry name" value="SGNH_hydro_sf"/>
</dbReference>
<dbReference type="AlphaFoldDB" id="A0A8E2F0H6"/>